<proteinExistence type="predicted"/>
<dbReference type="SUPFAM" id="SSF55874">
    <property type="entry name" value="ATPase domain of HSP90 chaperone/DNA topoisomerase II/histidine kinase"/>
    <property type="match status" value="1"/>
</dbReference>
<dbReference type="InterPro" id="IPR004358">
    <property type="entry name" value="Sig_transdc_His_kin-like_C"/>
</dbReference>
<evidence type="ECO:0000256" key="5">
    <source>
        <dbReference type="ARBA" id="ARBA00022777"/>
    </source>
</evidence>
<dbReference type="Gene3D" id="3.30.565.10">
    <property type="entry name" value="Histidine kinase-like ATPase, C-terminal domain"/>
    <property type="match status" value="1"/>
</dbReference>
<dbReference type="PROSITE" id="PS50109">
    <property type="entry name" value="HIS_KIN"/>
    <property type="match status" value="1"/>
</dbReference>
<dbReference type="Pfam" id="PF02518">
    <property type="entry name" value="HATPase_c"/>
    <property type="match status" value="1"/>
</dbReference>
<keyword evidence="9" id="KW-1185">Reference proteome</keyword>
<dbReference type="InterPro" id="IPR003661">
    <property type="entry name" value="HisK_dim/P_dom"/>
</dbReference>
<dbReference type="OrthoDB" id="9786919at2"/>
<dbReference type="EMBL" id="BKBA01000009">
    <property type="protein sequence ID" value="GEQ14408.1"/>
    <property type="molecule type" value="Genomic_DNA"/>
</dbReference>
<keyword evidence="5" id="KW-0418">Kinase</keyword>
<dbReference type="InterPro" id="IPR005467">
    <property type="entry name" value="His_kinase_dom"/>
</dbReference>
<dbReference type="CDD" id="cd00082">
    <property type="entry name" value="HisKA"/>
    <property type="match status" value="1"/>
</dbReference>
<sequence>MTSALRAGLLTTGLATLALAWWVTRLRAALQRSRHEIARLQGVALRRADQVSVLSHEVRTPLALIKGSADLLAEETPGPLTSTQAKFVDTISGSADHVIELAEDMLAHARIEAGLFEVHLRQVELRAYLRSVVHELRQVHRHRAIALDAPGPPTRVYLDPQLIHQLVSNLVANALRHDDGVDNEVVVRGHTADGNVILAISDQGRGMNEEERSRLFARFSSSAPLGEGTGLGLYISAHIAELHGGRILVDTIAQHGTTMLVSFPAGEDKEAS</sequence>
<evidence type="ECO:0000313" key="8">
    <source>
        <dbReference type="EMBL" id="GEQ14408.1"/>
    </source>
</evidence>
<organism evidence="8 9">
    <name type="scientific">Knoellia locipacati</name>
    <dbReference type="NCBI Taxonomy" id="882824"/>
    <lineage>
        <taxon>Bacteria</taxon>
        <taxon>Bacillati</taxon>
        <taxon>Actinomycetota</taxon>
        <taxon>Actinomycetes</taxon>
        <taxon>Micrococcales</taxon>
        <taxon>Intrasporangiaceae</taxon>
        <taxon>Knoellia</taxon>
    </lineage>
</organism>
<dbReference type="GO" id="GO:0005886">
    <property type="term" value="C:plasma membrane"/>
    <property type="evidence" value="ECO:0007669"/>
    <property type="project" value="UniProtKB-SubCell"/>
</dbReference>
<dbReference type="InterPro" id="IPR036890">
    <property type="entry name" value="HATPase_C_sf"/>
</dbReference>
<keyword evidence="5" id="KW-0808">Transferase</keyword>
<comment type="subcellular location">
    <subcellularLocation>
        <location evidence="2">Cell membrane</location>
    </subcellularLocation>
</comment>
<dbReference type="SMART" id="SM00387">
    <property type="entry name" value="HATPase_c"/>
    <property type="match status" value="1"/>
</dbReference>
<dbReference type="Proteomes" id="UP000321793">
    <property type="component" value="Unassembled WGS sequence"/>
</dbReference>
<dbReference type="SMART" id="SM00388">
    <property type="entry name" value="HisKA"/>
    <property type="match status" value="1"/>
</dbReference>
<dbReference type="RefSeq" id="WP_147065538.1">
    <property type="nucleotide sequence ID" value="NZ_BAABDN010000002.1"/>
</dbReference>
<evidence type="ECO:0000256" key="6">
    <source>
        <dbReference type="ARBA" id="ARBA00023012"/>
    </source>
</evidence>
<dbReference type="InterPro" id="IPR036097">
    <property type="entry name" value="HisK_dim/P_sf"/>
</dbReference>
<dbReference type="Gene3D" id="1.10.287.130">
    <property type="match status" value="1"/>
</dbReference>
<dbReference type="InterPro" id="IPR003594">
    <property type="entry name" value="HATPase_dom"/>
</dbReference>
<reference evidence="8 9" key="1">
    <citation type="submission" date="2019-07" db="EMBL/GenBank/DDBJ databases">
        <title>Whole genome shotgun sequence of Knoellia locipacati NBRC 109775.</title>
        <authorList>
            <person name="Hosoyama A."/>
            <person name="Uohara A."/>
            <person name="Ohji S."/>
            <person name="Ichikawa N."/>
        </authorList>
    </citation>
    <scope>NUCLEOTIDE SEQUENCE [LARGE SCALE GENOMIC DNA]</scope>
    <source>
        <strain evidence="8 9">NBRC 109775</strain>
    </source>
</reference>
<evidence type="ECO:0000259" key="7">
    <source>
        <dbReference type="PROSITE" id="PS50109"/>
    </source>
</evidence>
<dbReference type="PRINTS" id="PR00344">
    <property type="entry name" value="BCTRLSENSOR"/>
</dbReference>
<feature type="domain" description="Histidine kinase" evidence="7">
    <location>
        <begin position="53"/>
        <end position="267"/>
    </location>
</feature>
<dbReference type="GO" id="GO:0000155">
    <property type="term" value="F:phosphorelay sensor kinase activity"/>
    <property type="evidence" value="ECO:0007669"/>
    <property type="project" value="InterPro"/>
</dbReference>
<evidence type="ECO:0000256" key="1">
    <source>
        <dbReference type="ARBA" id="ARBA00000085"/>
    </source>
</evidence>
<dbReference type="EC" id="2.7.13.3" evidence="3"/>
<keyword evidence="6" id="KW-0902">Two-component regulatory system</keyword>
<name>A0A512T2G5_9MICO</name>
<gene>
    <name evidence="8" type="ORF">KLO01_24550</name>
</gene>
<dbReference type="CDD" id="cd00075">
    <property type="entry name" value="HATPase"/>
    <property type="match status" value="1"/>
</dbReference>
<evidence type="ECO:0000256" key="3">
    <source>
        <dbReference type="ARBA" id="ARBA00012438"/>
    </source>
</evidence>
<dbReference type="SUPFAM" id="SSF47384">
    <property type="entry name" value="Homodimeric domain of signal transducing histidine kinase"/>
    <property type="match status" value="1"/>
</dbReference>
<evidence type="ECO:0000256" key="2">
    <source>
        <dbReference type="ARBA" id="ARBA00004236"/>
    </source>
</evidence>
<protein>
    <recommendedName>
        <fullName evidence="3">histidine kinase</fullName>
        <ecNumber evidence="3">2.7.13.3</ecNumber>
    </recommendedName>
</protein>
<comment type="caution">
    <text evidence="8">The sequence shown here is derived from an EMBL/GenBank/DDBJ whole genome shotgun (WGS) entry which is preliminary data.</text>
</comment>
<accession>A0A512T2G5</accession>
<dbReference type="AlphaFoldDB" id="A0A512T2G5"/>
<keyword evidence="4" id="KW-0597">Phosphoprotein</keyword>
<dbReference type="PANTHER" id="PTHR43547">
    <property type="entry name" value="TWO-COMPONENT HISTIDINE KINASE"/>
    <property type="match status" value="1"/>
</dbReference>
<evidence type="ECO:0000256" key="4">
    <source>
        <dbReference type="ARBA" id="ARBA00022553"/>
    </source>
</evidence>
<dbReference type="PANTHER" id="PTHR43547:SF2">
    <property type="entry name" value="HYBRID SIGNAL TRANSDUCTION HISTIDINE KINASE C"/>
    <property type="match status" value="1"/>
</dbReference>
<comment type="catalytic activity">
    <reaction evidence="1">
        <text>ATP + protein L-histidine = ADP + protein N-phospho-L-histidine.</text>
        <dbReference type="EC" id="2.7.13.3"/>
    </reaction>
</comment>
<evidence type="ECO:0000313" key="9">
    <source>
        <dbReference type="Proteomes" id="UP000321793"/>
    </source>
</evidence>
<dbReference type="Pfam" id="PF00512">
    <property type="entry name" value="HisKA"/>
    <property type="match status" value="1"/>
</dbReference>